<protein>
    <recommendedName>
        <fullName evidence="3">RRM domain-containing protein</fullName>
    </recommendedName>
</protein>
<evidence type="ECO:0000256" key="2">
    <source>
        <dbReference type="PROSITE-ProRule" id="PRU00176"/>
    </source>
</evidence>
<dbReference type="Pfam" id="PF00076">
    <property type="entry name" value="RRM_1"/>
    <property type="match status" value="1"/>
</dbReference>
<dbReference type="PROSITE" id="PS50102">
    <property type="entry name" value="RRM"/>
    <property type="match status" value="1"/>
</dbReference>
<evidence type="ECO:0000259" key="3">
    <source>
        <dbReference type="PROSITE" id="PS50102"/>
    </source>
</evidence>
<feature type="non-terminal residue" evidence="4">
    <location>
        <position position="1"/>
    </location>
</feature>
<dbReference type="PANTHER" id="PTHR11176:SF61">
    <property type="entry name" value="SRA STEM-LOOP INTERACTING RNA BINDING PROTEIN"/>
    <property type="match status" value="1"/>
</dbReference>
<proteinExistence type="predicted"/>
<comment type="caution">
    <text evidence="4">The sequence shown here is derived from an EMBL/GenBank/DDBJ whole genome shotgun (WGS) entry which is preliminary data.</text>
</comment>
<dbReference type="InterPro" id="IPR012677">
    <property type="entry name" value="Nucleotide-bd_a/b_plait_sf"/>
</dbReference>
<sequence>RVWNKRCPNPAFSAVQQQQLSLADSPNRKFAQEKAVAGSATMSSNSSSPLVHQKDTTYTKIFVGGLPYHTTDETLRKYFEQFGDLDEAVVITDRNTNKSRGYGFVTMKRAEDAFRAIQEPNPCIDGRKANVNLAVIGAKPRSIPNAHLQALALARMQQSVPNPAGLQQMASAYGYQQQAVMSPASLMALSAAPQLAGGAGNSSATATASFLADYAATVAAAQQFQQQQQQQQQQQLYSGLSDSAMLQLAQASYLPQYYAAASMQSGGGTGGLQSLAGGGASTVSVAGQGSASSAAAAAAAAAAAVQNGFLLTGAQERAQ</sequence>
<dbReference type="InterPro" id="IPR035979">
    <property type="entry name" value="RBD_domain_sf"/>
</dbReference>
<dbReference type="Gene3D" id="3.30.70.330">
    <property type="match status" value="1"/>
</dbReference>
<dbReference type="STRING" id="282301.A0A267EVH1"/>
<dbReference type="InterPro" id="IPR000504">
    <property type="entry name" value="RRM_dom"/>
</dbReference>
<dbReference type="SUPFAM" id="SSF54928">
    <property type="entry name" value="RNA-binding domain, RBD"/>
    <property type="match status" value="1"/>
</dbReference>
<keyword evidence="5" id="KW-1185">Reference proteome</keyword>
<accession>A0A267EVH1</accession>
<organism evidence="4 5">
    <name type="scientific">Macrostomum lignano</name>
    <dbReference type="NCBI Taxonomy" id="282301"/>
    <lineage>
        <taxon>Eukaryota</taxon>
        <taxon>Metazoa</taxon>
        <taxon>Spiralia</taxon>
        <taxon>Lophotrochozoa</taxon>
        <taxon>Platyhelminthes</taxon>
        <taxon>Rhabditophora</taxon>
        <taxon>Macrostomorpha</taxon>
        <taxon>Macrostomida</taxon>
        <taxon>Macrostomidae</taxon>
        <taxon>Macrostomum</taxon>
    </lineage>
</organism>
<name>A0A267EVH1_9PLAT</name>
<evidence type="ECO:0000256" key="1">
    <source>
        <dbReference type="ARBA" id="ARBA00022884"/>
    </source>
</evidence>
<gene>
    <name evidence="4" type="ORF">BOX15_Mlig009924g2</name>
</gene>
<dbReference type="PANTHER" id="PTHR11176">
    <property type="entry name" value="BOULE-RELATED"/>
    <property type="match status" value="1"/>
</dbReference>
<keyword evidence="1 2" id="KW-0694">RNA-binding</keyword>
<evidence type="ECO:0000313" key="5">
    <source>
        <dbReference type="Proteomes" id="UP000215902"/>
    </source>
</evidence>
<evidence type="ECO:0000313" key="4">
    <source>
        <dbReference type="EMBL" id="PAA65540.1"/>
    </source>
</evidence>
<dbReference type="Proteomes" id="UP000215902">
    <property type="component" value="Unassembled WGS sequence"/>
</dbReference>
<dbReference type="SMART" id="SM00360">
    <property type="entry name" value="RRM"/>
    <property type="match status" value="1"/>
</dbReference>
<dbReference type="OrthoDB" id="4207594at2759"/>
<dbReference type="EMBL" id="NIVC01001641">
    <property type="protein sequence ID" value="PAA65540.1"/>
    <property type="molecule type" value="Genomic_DNA"/>
</dbReference>
<dbReference type="AlphaFoldDB" id="A0A267EVH1"/>
<feature type="domain" description="RRM" evidence="3">
    <location>
        <begin position="59"/>
        <end position="140"/>
    </location>
</feature>
<reference evidence="4 5" key="1">
    <citation type="submission" date="2017-06" db="EMBL/GenBank/DDBJ databases">
        <title>A platform for efficient transgenesis in Macrostomum lignano, a flatworm model organism for stem cell research.</title>
        <authorList>
            <person name="Berezikov E."/>
        </authorList>
    </citation>
    <scope>NUCLEOTIDE SEQUENCE [LARGE SCALE GENOMIC DNA]</scope>
    <source>
        <strain evidence="4">DV1</strain>
        <tissue evidence="4">Whole organism</tissue>
    </source>
</reference>
<dbReference type="CDD" id="cd12384">
    <property type="entry name" value="RRM_RBM24_RBM38_like"/>
    <property type="match status" value="1"/>
</dbReference>
<dbReference type="GO" id="GO:0003723">
    <property type="term" value="F:RNA binding"/>
    <property type="evidence" value="ECO:0007669"/>
    <property type="project" value="UniProtKB-UniRule"/>
</dbReference>